<dbReference type="Pfam" id="PF01757">
    <property type="entry name" value="Acyl_transf_3"/>
    <property type="match status" value="1"/>
</dbReference>
<dbReference type="AlphaFoldDB" id="A0A3R5QXS1"/>
<keyword evidence="1" id="KW-1133">Transmembrane helix</keyword>
<feature type="transmembrane region" description="Helical" evidence="1">
    <location>
        <begin position="320"/>
        <end position="341"/>
    </location>
</feature>
<dbReference type="GO" id="GO:0016747">
    <property type="term" value="F:acyltransferase activity, transferring groups other than amino-acyl groups"/>
    <property type="evidence" value="ECO:0007669"/>
    <property type="project" value="InterPro"/>
</dbReference>
<feature type="transmembrane region" description="Helical" evidence="1">
    <location>
        <begin position="248"/>
        <end position="268"/>
    </location>
</feature>
<evidence type="ECO:0000313" key="3">
    <source>
        <dbReference type="EMBL" id="QAA34727.1"/>
    </source>
</evidence>
<feature type="domain" description="Acyltransferase 3" evidence="2">
    <location>
        <begin position="23"/>
        <end position="336"/>
    </location>
</feature>
<protein>
    <recommendedName>
        <fullName evidence="2">Acyltransferase 3 domain-containing protein</fullName>
    </recommendedName>
</protein>
<organism evidence="3 4">
    <name type="scientific">Clostridium manihotivorum</name>
    <dbReference type="NCBI Taxonomy" id="2320868"/>
    <lineage>
        <taxon>Bacteria</taxon>
        <taxon>Bacillati</taxon>
        <taxon>Bacillota</taxon>
        <taxon>Clostridia</taxon>
        <taxon>Eubacteriales</taxon>
        <taxon>Clostridiaceae</taxon>
        <taxon>Clostridium</taxon>
    </lineage>
</organism>
<evidence type="ECO:0000256" key="1">
    <source>
        <dbReference type="SAM" id="Phobius"/>
    </source>
</evidence>
<feature type="transmembrane region" description="Helical" evidence="1">
    <location>
        <begin position="21"/>
        <end position="41"/>
    </location>
</feature>
<keyword evidence="1" id="KW-0472">Membrane</keyword>
<dbReference type="KEGG" id="cmah:C1I91_25545"/>
<evidence type="ECO:0000259" key="2">
    <source>
        <dbReference type="Pfam" id="PF01757"/>
    </source>
</evidence>
<feature type="transmembrane region" description="Helical" evidence="1">
    <location>
        <begin position="53"/>
        <end position="73"/>
    </location>
</feature>
<dbReference type="EMBL" id="CP025746">
    <property type="protein sequence ID" value="QAA34727.1"/>
    <property type="molecule type" value="Genomic_DNA"/>
</dbReference>
<dbReference type="Proteomes" id="UP000286268">
    <property type="component" value="Chromosome"/>
</dbReference>
<feature type="transmembrane region" description="Helical" evidence="1">
    <location>
        <begin position="128"/>
        <end position="147"/>
    </location>
</feature>
<feature type="transmembrane region" description="Helical" evidence="1">
    <location>
        <begin position="154"/>
        <end position="172"/>
    </location>
</feature>
<feature type="transmembrane region" description="Helical" evidence="1">
    <location>
        <begin position="216"/>
        <end position="236"/>
    </location>
</feature>
<dbReference type="InterPro" id="IPR002656">
    <property type="entry name" value="Acyl_transf_3_dom"/>
</dbReference>
<keyword evidence="1" id="KW-0812">Transmembrane</keyword>
<dbReference type="RefSeq" id="WP_128215439.1">
    <property type="nucleotide sequence ID" value="NZ_CP025746.1"/>
</dbReference>
<accession>A0A3R5QXS1</accession>
<reference evidence="3 4" key="1">
    <citation type="submission" date="2018-01" db="EMBL/GenBank/DDBJ databases">
        <title>Genome Sequencing and Assembly of Anaerobacter polyendosporus strain CT4.</title>
        <authorList>
            <person name="Tachaapaikoon C."/>
            <person name="Sutheeworapong S."/>
            <person name="Jenjaroenpun P."/>
            <person name="Wongsurawat T."/>
            <person name="Nookeaw I."/>
            <person name="Cheawchanlertfa P."/>
            <person name="Kosugi A."/>
            <person name="Cheevadhanarak S."/>
            <person name="Ratanakhanokchai K."/>
        </authorList>
    </citation>
    <scope>NUCLEOTIDE SEQUENCE [LARGE SCALE GENOMIC DNA]</scope>
    <source>
        <strain evidence="3 4">CT4</strain>
    </source>
</reference>
<keyword evidence="4" id="KW-1185">Reference proteome</keyword>
<feature type="transmembrane region" description="Helical" evidence="1">
    <location>
        <begin position="280"/>
        <end position="300"/>
    </location>
</feature>
<dbReference type="OrthoDB" id="6623990at2"/>
<gene>
    <name evidence="3" type="ORF">C1I91_25545</name>
</gene>
<sequence length="353" mass="41219">MYQTINKKYNDKKIYTSSYSRVTWIDIAKGYGILFVILGHIGASFLKSEIYTFHIPLFFFLSGCVFSANKYNLKNFIKRKIKTIIIPYIMLGIPMIIFTFFKMYNENNRNINDYGLLVVKFLMQERLWTLWFMACLFWLNILFYLLVKRLNNNYKKVGAATITLMILGVLYYKFIGVPLIWNIDVCLTAIPFFYAGYLFKNEHYIQNIVLKKERKLICFIIFLFINLFCGMLAHKIDGGGLEMFRSSYGFAPLTYLSAFGGIVCIVIISSSFDIKFIKYIGANSLVYFAWHQTIIMPIVNEVYKTLNVFQSENLSFSLKILKTSLSLFIILIVLTLADYIIRNTKLKFMLGMK</sequence>
<proteinExistence type="predicted"/>
<dbReference type="InterPro" id="IPR052734">
    <property type="entry name" value="Nod_factor_acetyltransferase"/>
</dbReference>
<evidence type="ECO:0000313" key="4">
    <source>
        <dbReference type="Proteomes" id="UP000286268"/>
    </source>
</evidence>
<dbReference type="PANTHER" id="PTHR37312">
    <property type="entry name" value="MEMBRANE-BOUND ACYLTRANSFERASE YKRP-RELATED"/>
    <property type="match status" value="1"/>
</dbReference>
<feature type="transmembrane region" description="Helical" evidence="1">
    <location>
        <begin position="85"/>
        <end position="104"/>
    </location>
</feature>
<dbReference type="PANTHER" id="PTHR37312:SF1">
    <property type="entry name" value="MEMBRANE-BOUND ACYLTRANSFERASE YKRP-RELATED"/>
    <property type="match status" value="1"/>
</dbReference>
<feature type="transmembrane region" description="Helical" evidence="1">
    <location>
        <begin position="178"/>
        <end position="195"/>
    </location>
</feature>
<name>A0A3R5QXS1_9CLOT</name>